<sequence length="59" mass="6352">MNNLFSLFTIRMLASSIVIADDGAASKTRMVVLTGIDGDSRDFSSKAGSHRPSTFNSEK</sequence>
<proteinExistence type="predicted"/>
<gene>
    <name evidence="3" type="ORF">RISK_000851</name>
</gene>
<name>A0A0J1BKI7_RHOIS</name>
<evidence type="ECO:0000256" key="2">
    <source>
        <dbReference type="SAM" id="SignalP"/>
    </source>
</evidence>
<comment type="caution">
    <text evidence="3">The sequence shown here is derived from an EMBL/GenBank/DDBJ whole genome shotgun (WGS) entry which is preliminary data.</text>
</comment>
<accession>A0A0J1BKI7</accession>
<dbReference type="Proteomes" id="UP000036367">
    <property type="component" value="Unassembled WGS sequence"/>
</dbReference>
<protein>
    <recommendedName>
        <fullName evidence="5">Signal peptide and transmembrane protein</fullName>
    </recommendedName>
</protein>
<dbReference type="STRING" id="595434.RISK_000851"/>
<evidence type="ECO:0000313" key="3">
    <source>
        <dbReference type="EMBL" id="KLU07050.1"/>
    </source>
</evidence>
<keyword evidence="2" id="KW-0732">Signal</keyword>
<reference evidence="3" key="1">
    <citation type="submission" date="2015-05" db="EMBL/GenBank/DDBJ databases">
        <title>Permanent draft genome of Rhodopirellula islandicus K833.</title>
        <authorList>
            <person name="Kizina J."/>
            <person name="Richter M."/>
            <person name="Glockner F.O."/>
            <person name="Harder J."/>
        </authorList>
    </citation>
    <scope>NUCLEOTIDE SEQUENCE [LARGE SCALE GENOMIC DNA]</scope>
    <source>
        <strain evidence="3">K833</strain>
    </source>
</reference>
<dbReference type="AlphaFoldDB" id="A0A0J1BKI7"/>
<dbReference type="RefSeq" id="WP_047812862.1">
    <property type="nucleotide sequence ID" value="NZ_LECT01000007.1"/>
</dbReference>
<evidence type="ECO:0008006" key="5">
    <source>
        <dbReference type="Google" id="ProtNLM"/>
    </source>
</evidence>
<evidence type="ECO:0000256" key="1">
    <source>
        <dbReference type="SAM" id="MobiDB-lite"/>
    </source>
</evidence>
<feature type="chain" id="PRO_5005248105" description="Signal peptide and transmembrane protein" evidence="2">
    <location>
        <begin position="21"/>
        <end position="59"/>
    </location>
</feature>
<dbReference type="PATRIC" id="fig|595434.4.peg.822"/>
<keyword evidence="4" id="KW-1185">Reference proteome</keyword>
<evidence type="ECO:0000313" key="4">
    <source>
        <dbReference type="Proteomes" id="UP000036367"/>
    </source>
</evidence>
<organism evidence="3 4">
    <name type="scientific">Rhodopirellula islandica</name>
    <dbReference type="NCBI Taxonomy" id="595434"/>
    <lineage>
        <taxon>Bacteria</taxon>
        <taxon>Pseudomonadati</taxon>
        <taxon>Planctomycetota</taxon>
        <taxon>Planctomycetia</taxon>
        <taxon>Pirellulales</taxon>
        <taxon>Pirellulaceae</taxon>
        <taxon>Rhodopirellula</taxon>
    </lineage>
</organism>
<dbReference type="EMBL" id="LECT01000007">
    <property type="protein sequence ID" value="KLU07050.1"/>
    <property type="molecule type" value="Genomic_DNA"/>
</dbReference>
<feature type="region of interest" description="Disordered" evidence="1">
    <location>
        <begin position="38"/>
        <end position="59"/>
    </location>
</feature>
<feature type="signal peptide" evidence="2">
    <location>
        <begin position="1"/>
        <end position="20"/>
    </location>
</feature>